<keyword evidence="2 7" id="KW-0489">Methyltransferase</keyword>
<dbReference type="InterPro" id="IPR002052">
    <property type="entry name" value="DNA_methylase_N6_adenine_CS"/>
</dbReference>
<evidence type="ECO:0000313" key="8">
    <source>
        <dbReference type="Proteomes" id="UP000191806"/>
    </source>
</evidence>
<sequence length="1106" mass="128175">MLNHDGINRIDNLVKQLSNEKDEWMSLAIAIDLADEIMKGLLPDKEVWQKKLNHDSQHTGTLPKPLPVDVFHTQKQRTWFREHPNLRSARVALQHFRADDCAVESKFFWFSESATKQKISASTEFTSNWEDSDLTRKPNNKVGIDFFLTDDANSLLIVLSNRQKHRVMELHGHLSNTQKQIFEYNLNGAASYDGIKDGVRQEFEPQRTIHQTLWNALQLKEVNKQFYAIVAKFFDDLVKELIKQGKTPEDAKQFSSRLLGRMLFIWFLRKMEIIHEEFGYFDLDGLSATDYYEEKVKLLFFNTLNTDVSERVHQDYLTPYLNGGLFEPKENDFEKEKIAFPDNYFKNLFDRFNEFNFTTDESSADFEMIAVDPEMLGQVFESLLSSQINADGANERNQTGAFYTPREIVDYMCRETLRHYLYSKVESDSFKQGIDFLLDFSDAQFMARKSTSGADLWGVNSKKISAVLRKALDEFKVIDPACGSGAYPMGMLQLLLRTYERLSTSKNFDTYEAKLKIIEYSIFGVDIQPMAVEISRLRAWLSVIVDEHDKSNIQPLPNLDFKFVCANTLVDLEEGEDNLFTDNKLSGKLADLRDKYFNARKPNTKHDYQEKYYKLTEVKLFDGFDKRAQQLKTFDPFVNRYAANFYDSAFIFGVNNGFDAVIGNPPYIHFETMKRDNPEMYKLYREISSKYNTYAARGDIYTMFYEKALELLKDNGVFAFITSNKWMRAGYGSKLRNYFVENSNPLLLIDLGAGIFDSATVDTNILISEKAQNAHQLRAVTLRADGLENMSDYVRQNIIDIDYKLDETWAILSQIEQSIKQKIESVGTPLKEWNIKINRGILTGLNEAFIITKEKRDELVEKDAKSDEIIRPILRGKDIGRNSYTFADLYVITAYKGISLIMKETYPAVFEHLKQFEERLRKRGQCEGTATSPGSNQHHWLELDNNVSREKLDDFNSPKIMWAETMRIHKNNRTNFPRFSFCDEPMTTDKTCFIAIAKDHPFFILGFMNSAIGRYSLKRCVSILDDGGYLLQKSYLETVLLPSTSDTETIQQVEKLVEDALHDETPEVRRKIDNLYYKLFSFSQEEIQFIEKDNSILNARNLSVAK</sequence>
<dbReference type="InterPro" id="IPR011639">
    <property type="entry name" value="MethylTrfase_TaqI-like_dom"/>
</dbReference>
<dbReference type="GO" id="GO:0032259">
    <property type="term" value="P:methylation"/>
    <property type="evidence" value="ECO:0007669"/>
    <property type="project" value="UniProtKB-KW"/>
</dbReference>
<evidence type="ECO:0000256" key="4">
    <source>
        <dbReference type="ARBA" id="ARBA00022691"/>
    </source>
</evidence>
<feature type="domain" description="Type II methyltransferase M.TaqI-like" evidence="6">
    <location>
        <begin position="521"/>
        <end position="756"/>
    </location>
</feature>
<dbReference type="PRINTS" id="PR00507">
    <property type="entry name" value="N12N6MTFRASE"/>
</dbReference>
<dbReference type="GO" id="GO:0003676">
    <property type="term" value="F:nucleic acid binding"/>
    <property type="evidence" value="ECO:0007669"/>
    <property type="project" value="InterPro"/>
</dbReference>
<evidence type="ECO:0000259" key="6">
    <source>
        <dbReference type="Pfam" id="PF07669"/>
    </source>
</evidence>
<dbReference type="EC" id="2.1.1.72" evidence="1"/>
<dbReference type="SUPFAM" id="SSF53335">
    <property type="entry name" value="S-adenosyl-L-methionine-dependent methyltransferases"/>
    <property type="match status" value="1"/>
</dbReference>
<gene>
    <name evidence="7" type="ORF">LLJM1_05705</name>
</gene>
<dbReference type="Pfam" id="PF07669">
    <property type="entry name" value="Eco57I"/>
    <property type="match status" value="1"/>
</dbReference>
<evidence type="ECO:0000256" key="5">
    <source>
        <dbReference type="ARBA" id="ARBA00047942"/>
    </source>
</evidence>
<name>A0A1V0PDW7_LACLC</name>
<geneLocation type="plasmid" evidence="8">
    <name>pjm1d</name>
</geneLocation>
<comment type="catalytic activity">
    <reaction evidence="5">
        <text>a 2'-deoxyadenosine in DNA + S-adenosyl-L-methionine = an N(6)-methyl-2'-deoxyadenosine in DNA + S-adenosyl-L-homocysteine + H(+)</text>
        <dbReference type="Rhea" id="RHEA:15197"/>
        <dbReference type="Rhea" id="RHEA-COMP:12418"/>
        <dbReference type="Rhea" id="RHEA-COMP:12419"/>
        <dbReference type="ChEBI" id="CHEBI:15378"/>
        <dbReference type="ChEBI" id="CHEBI:57856"/>
        <dbReference type="ChEBI" id="CHEBI:59789"/>
        <dbReference type="ChEBI" id="CHEBI:90615"/>
        <dbReference type="ChEBI" id="CHEBI:90616"/>
        <dbReference type="EC" id="2.1.1.72"/>
    </reaction>
</comment>
<keyword evidence="4" id="KW-0949">S-adenosyl-L-methionine</keyword>
<dbReference type="PROSITE" id="PS00092">
    <property type="entry name" value="N6_MTASE"/>
    <property type="match status" value="1"/>
</dbReference>
<organism evidence="7 8">
    <name type="scientific">Lactococcus lactis subsp. cremoris</name>
    <name type="common">Streptococcus cremoris</name>
    <dbReference type="NCBI Taxonomy" id="1359"/>
    <lineage>
        <taxon>Bacteria</taxon>
        <taxon>Bacillati</taxon>
        <taxon>Bacillota</taxon>
        <taxon>Bacilli</taxon>
        <taxon>Lactobacillales</taxon>
        <taxon>Streptococcaceae</taxon>
        <taxon>Lactococcus</taxon>
    </lineage>
</organism>
<evidence type="ECO:0000256" key="3">
    <source>
        <dbReference type="ARBA" id="ARBA00022679"/>
    </source>
</evidence>
<reference evidence="7 8" key="1">
    <citation type="journal article" date="2017" name="BMC Genomics">
        <title>Comparative and functional genomics of the Lactococcus lactis taxon; insights into evolution and niche adaptation.</title>
        <authorList>
            <person name="Kelleher P."/>
            <person name="Bottacini F."/>
            <person name="Mahony J."/>
            <person name="Kilcawley K.N."/>
            <person name="van Sinderen D."/>
        </authorList>
    </citation>
    <scope>NUCLEOTIDE SEQUENCE [LARGE SCALE GENOMIC DNA]</scope>
    <source>
        <strain evidence="7 8">JM1</strain>
        <plasmid evidence="8">pjm1d</plasmid>
    </source>
</reference>
<evidence type="ECO:0000256" key="2">
    <source>
        <dbReference type="ARBA" id="ARBA00022603"/>
    </source>
</evidence>
<evidence type="ECO:0000256" key="1">
    <source>
        <dbReference type="ARBA" id="ARBA00011900"/>
    </source>
</evidence>
<dbReference type="PANTHER" id="PTHR33841:SF1">
    <property type="entry name" value="DNA METHYLTRANSFERASE A"/>
    <property type="match status" value="1"/>
</dbReference>
<accession>A0A1V0PDW7</accession>
<keyword evidence="7" id="KW-0614">Plasmid</keyword>
<dbReference type="AlphaFoldDB" id="A0A1V0PDW7"/>
<dbReference type="GO" id="GO:0009007">
    <property type="term" value="F:site-specific DNA-methyltransferase (adenine-specific) activity"/>
    <property type="evidence" value="ECO:0007669"/>
    <property type="project" value="UniProtKB-EC"/>
</dbReference>
<dbReference type="EMBL" id="CP016750">
    <property type="protein sequence ID" value="ARE27454.1"/>
    <property type="molecule type" value="Genomic_DNA"/>
</dbReference>
<evidence type="ECO:0000313" key="7">
    <source>
        <dbReference type="EMBL" id="ARE27454.1"/>
    </source>
</evidence>
<keyword evidence="3" id="KW-0808">Transferase</keyword>
<proteinExistence type="predicted"/>
<dbReference type="REBASE" id="602764">
    <property type="entry name" value="LcrJM1V"/>
</dbReference>
<dbReference type="InterPro" id="IPR050953">
    <property type="entry name" value="N4_N6_ade-DNA_methylase"/>
</dbReference>
<dbReference type="RefSeq" id="WP_081196236.1">
    <property type="nucleotide sequence ID" value="NZ_CP016750.2"/>
</dbReference>
<dbReference type="Gene3D" id="3.40.50.150">
    <property type="entry name" value="Vaccinia Virus protein VP39"/>
    <property type="match status" value="1"/>
</dbReference>
<dbReference type="Proteomes" id="UP000191806">
    <property type="component" value="Plasmid pJM1F"/>
</dbReference>
<dbReference type="PANTHER" id="PTHR33841">
    <property type="entry name" value="DNA METHYLTRANSFERASE YEEA-RELATED"/>
    <property type="match status" value="1"/>
</dbReference>
<protein>
    <recommendedName>
        <fullName evidence="1">site-specific DNA-methyltransferase (adenine-specific)</fullName>
        <ecNumber evidence="1">2.1.1.72</ecNumber>
    </recommendedName>
</protein>
<dbReference type="GO" id="GO:0006304">
    <property type="term" value="P:DNA modification"/>
    <property type="evidence" value="ECO:0007669"/>
    <property type="project" value="InterPro"/>
</dbReference>
<dbReference type="InterPro" id="IPR029063">
    <property type="entry name" value="SAM-dependent_MTases_sf"/>
</dbReference>